<accession>R0JBG6</accession>
<keyword evidence="6" id="KW-1185">Reference proteome</keyword>
<dbReference type="FunFam" id="2.60.60.20:FF:000016">
    <property type="entry name" value="Polycystin family receptor for egg jelly"/>
    <property type="match status" value="1"/>
</dbReference>
<evidence type="ECO:0000313" key="6">
    <source>
        <dbReference type="Proteomes" id="UP000296049"/>
    </source>
</evidence>
<dbReference type="Gene3D" id="2.60.60.20">
    <property type="entry name" value="PLAT/LH2 domain"/>
    <property type="match status" value="1"/>
</dbReference>
<dbReference type="GO" id="GO:0005262">
    <property type="term" value="F:calcium channel activity"/>
    <property type="evidence" value="ECO:0007669"/>
    <property type="project" value="TreeGrafter"/>
</dbReference>
<keyword evidence="3" id="KW-0472">Membrane</keyword>
<keyword evidence="3" id="KW-1133">Transmembrane helix</keyword>
<evidence type="ECO:0000256" key="1">
    <source>
        <dbReference type="ARBA" id="ARBA00007200"/>
    </source>
</evidence>
<evidence type="ECO:0000259" key="4">
    <source>
        <dbReference type="PROSITE" id="PS50095"/>
    </source>
</evidence>
<dbReference type="Pfam" id="PF01477">
    <property type="entry name" value="PLAT"/>
    <property type="match status" value="1"/>
</dbReference>
<dbReference type="PANTHER" id="PTHR10877:SF185">
    <property type="entry name" value="POLYCYSTIN FAMILY RECEPTOR FOR EGG JELLY"/>
    <property type="match status" value="1"/>
</dbReference>
<dbReference type="InterPro" id="IPR001024">
    <property type="entry name" value="PLAT/LH2_dom"/>
</dbReference>
<sequence length="550" mass="61157">MEQQFLLHQPFGCRGGDGNSSSWGMAAMSACGQLSCLPQHTRAKAAQDQAAVAQETQMAPASGSLASCAGKEGGHAGMLQTVLSPTSTPLPQRTSLVANIARDVCRFVSPRDWQREQCICKMTESCGSPSVHVASNKSTFDIRFLAAKAIVIPNTVDLEKALIADIPKNPVTLLTVLFILAAYLLLSLWAMQKDRADRASKDMIIVLPDNDPLDKESFLVTLYTGSRWGAGTKADVFLQLIGQNGTSDVHCLRHPQVSSFHQGSTDRFLLTTREELGDICTFRVWHSNRGPSPGWFLSRDKVENMSTQKTWIFMCRKWLSLNRGDGLLERTFSITKSKVPLPRKDYFLIHLSSHLRESHLWTSIFACFPTGTFTGLQRLSCWVAMLLLKLLFNIMFFKVANNEQYPIHLRLLENLLRQNRNHAKPLTAALAKYLVVLWIDTVVALNAADGLLPRGRVNETGEKQSRFVAFGNLVVGRACAEEEGDSRSCSCSLEQKVANGDGETEIFSHISDLIESLYLEHFGGIIHVNKPVTLHKNARLQLDNQTFLRK</sequence>
<dbReference type="SUPFAM" id="SSF49723">
    <property type="entry name" value="Lipase/lipooxygenase domain (PLAT/LH2 domain)"/>
    <property type="match status" value="1"/>
</dbReference>
<comment type="caution">
    <text evidence="2">Lacks conserved residue(s) required for the propagation of feature annotation.</text>
</comment>
<keyword evidence="3" id="KW-0812">Transmembrane</keyword>
<organism evidence="5 6">
    <name type="scientific">Anas platyrhynchos</name>
    <name type="common">Mallard</name>
    <name type="synonym">Anas boschas</name>
    <dbReference type="NCBI Taxonomy" id="8839"/>
    <lineage>
        <taxon>Eukaryota</taxon>
        <taxon>Metazoa</taxon>
        <taxon>Chordata</taxon>
        <taxon>Craniata</taxon>
        <taxon>Vertebrata</taxon>
        <taxon>Euteleostomi</taxon>
        <taxon>Archelosauria</taxon>
        <taxon>Archosauria</taxon>
        <taxon>Dinosauria</taxon>
        <taxon>Saurischia</taxon>
        <taxon>Theropoda</taxon>
        <taxon>Coelurosauria</taxon>
        <taxon>Aves</taxon>
        <taxon>Neognathae</taxon>
        <taxon>Galloanserae</taxon>
        <taxon>Anseriformes</taxon>
        <taxon>Anatidae</taxon>
        <taxon>Anatinae</taxon>
        <taxon>Anas</taxon>
    </lineage>
</organism>
<evidence type="ECO:0000313" key="5">
    <source>
        <dbReference type="EMBL" id="EOA94615.1"/>
    </source>
</evidence>
<keyword evidence="5" id="KW-0675">Receptor</keyword>
<reference evidence="6" key="1">
    <citation type="journal article" date="2013" name="Nat. Genet.">
        <title>The duck genome and transcriptome provide insight into an avian influenza virus reservoir species.</title>
        <authorList>
            <person name="Huang Y."/>
            <person name="Li Y."/>
            <person name="Burt D.W."/>
            <person name="Chen H."/>
            <person name="Zhang Y."/>
            <person name="Qian W."/>
            <person name="Kim H."/>
            <person name="Gan S."/>
            <person name="Zhao Y."/>
            <person name="Li J."/>
            <person name="Yi K."/>
            <person name="Feng H."/>
            <person name="Zhu P."/>
            <person name="Li B."/>
            <person name="Liu Q."/>
            <person name="Fairley S."/>
            <person name="Magor K.E."/>
            <person name="Du Z."/>
            <person name="Hu X."/>
            <person name="Goodman L."/>
            <person name="Tafer H."/>
            <person name="Vignal A."/>
            <person name="Lee T."/>
            <person name="Kim K.W."/>
            <person name="Sheng Z."/>
            <person name="An Y."/>
            <person name="Searle S."/>
            <person name="Herrero J."/>
            <person name="Groenen M.A."/>
            <person name="Crooijmans R.P."/>
            <person name="Faraut T."/>
            <person name="Cai Q."/>
            <person name="Webster R.G."/>
            <person name="Aldridge J.R."/>
            <person name="Warren W.C."/>
            <person name="Bartschat S."/>
            <person name="Kehr S."/>
            <person name="Marz M."/>
            <person name="Stadler P.F."/>
            <person name="Smith J."/>
            <person name="Kraus R.H."/>
            <person name="Zhao Y."/>
            <person name="Ren L."/>
            <person name="Fei J."/>
            <person name="Morisson M."/>
            <person name="Kaiser P."/>
            <person name="Griffin D.K."/>
            <person name="Rao M."/>
            <person name="Pitel F."/>
            <person name="Wang J."/>
            <person name="Li N."/>
        </authorList>
    </citation>
    <scope>NUCLEOTIDE SEQUENCE [LARGE SCALE GENOMIC DNA]</scope>
</reference>
<dbReference type="AlphaFoldDB" id="R0JBG6"/>
<dbReference type="GO" id="GO:0050982">
    <property type="term" value="P:detection of mechanical stimulus"/>
    <property type="evidence" value="ECO:0007669"/>
    <property type="project" value="TreeGrafter"/>
</dbReference>
<gene>
    <name evidence="5" type="ORF">Anapl_14893</name>
</gene>
<dbReference type="InterPro" id="IPR051223">
    <property type="entry name" value="Polycystin"/>
</dbReference>
<name>R0JBG6_ANAPL</name>
<proteinExistence type="inferred from homology"/>
<protein>
    <submittedName>
        <fullName evidence="5">Polycystic kidney disease and receptor for egg jelly-related protein</fullName>
    </submittedName>
</protein>
<dbReference type="SMART" id="SM00308">
    <property type="entry name" value="LH2"/>
    <property type="match status" value="1"/>
</dbReference>
<dbReference type="PANTHER" id="PTHR10877">
    <property type="entry name" value="POLYCYSTIN FAMILY MEMBER"/>
    <property type="match status" value="1"/>
</dbReference>
<dbReference type="InterPro" id="IPR036392">
    <property type="entry name" value="PLAT/LH2_dom_sf"/>
</dbReference>
<comment type="similarity">
    <text evidence="1">Belongs to the polycystin family.</text>
</comment>
<evidence type="ECO:0000256" key="3">
    <source>
        <dbReference type="SAM" id="Phobius"/>
    </source>
</evidence>
<dbReference type="PROSITE" id="PS50095">
    <property type="entry name" value="PLAT"/>
    <property type="match status" value="1"/>
</dbReference>
<dbReference type="CDD" id="cd01752">
    <property type="entry name" value="PLAT_polycystin"/>
    <property type="match status" value="1"/>
</dbReference>
<dbReference type="GO" id="GO:0016020">
    <property type="term" value="C:membrane"/>
    <property type="evidence" value="ECO:0007669"/>
    <property type="project" value="TreeGrafter"/>
</dbReference>
<feature type="transmembrane region" description="Helical" evidence="3">
    <location>
        <begin position="171"/>
        <end position="191"/>
    </location>
</feature>
<evidence type="ECO:0000256" key="2">
    <source>
        <dbReference type="PROSITE-ProRule" id="PRU00152"/>
    </source>
</evidence>
<dbReference type="EMBL" id="KB744673">
    <property type="protein sequence ID" value="EOA94615.1"/>
    <property type="molecule type" value="Genomic_DNA"/>
</dbReference>
<feature type="domain" description="PLAT" evidence="4">
    <location>
        <begin position="216"/>
        <end position="333"/>
    </location>
</feature>
<dbReference type="Proteomes" id="UP000296049">
    <property type="component" value="Unassembled WGS sequence"/>
</dbReference>
<dbReference type="InterPro" id="IPR042060">
    <property type="entry name" value="PLAT_polycystin1"/>
</dbReference>